<accession>A0A3D9SRZ5</accession>
<keyword evidence="3" id="KW-1185">Reference proteome</keyword>
<evidence type="ECO:0000256" key="1">
    <source>
        <dbReference type="SAM" id="MobiDB-lite"/>
    </source>
</evidence>
<name>A0A3D9SRZ5_9ACTN</name>
<evidence type="ECO:0000313" key="3">
    <source>
        <dbReference type="Proteomes" id="UP000256661"/>
    </source>
</evidence>
<gene>
    <name evidence="2" type="ORF">DFJ69_1144</name>
</gene>
<feature type="region of interest" description="Disordered" evidence="1">
    <location>
        <begin position="42"/>
        <end position="75"/>
    </location>
</feature>
<reference evidence="2 3" key="1">
    <citation type="submission" date="2018-08" db="EMBL/GenBank/DDBJ databases">
        <title>Sequencing the genomes of 1000 actinobacteria strains.</title>
        <authorList>
            <person name="Klenk H.-P."/>
        </authorList>
    </citation>
    <scope>NUCLEOTIDE SEQUENCE [LARGE SCALE GENOMIC DNA]</scope>
    <source>
        <strain evidence="2 3">DSM 43927</strain>
    </source>
</reference>
<evidence type="ECO:0000313" key="2">
    <source>
        <dbReference type="EMBL" id="REE95735.1"/>
    </source>
</evidence>
<organism evidence="2 3">
    <name type="scientific">Thermomonospora umbrina</name>
    <dbReference type="NCBI Taxonomy" id="111806"/>
    <lineage>
        <taxon>Bacteria</taxon>
        <taxon>Bacillati</taxon>
        <taxon>Actinomycetota</taxon>
        <taxon>Actinomycetes</taxon>
        <taxon>Streptosporangiales</taxon>
        <taxon>Thermomonosporaceae</taxon>
        <taxon>Thermomonospora</taxon>
    </lineage>
</organism>
<dbReference type="AlphaFoldDB" id="A0A3D9SRZ5"/>
<dbReference type="RefSeq" id="WP_147312211.1">
    <property type="nucleotide sequence ID" value="NZ_QTTT01000001.1"/>
</dbReference>
<dbReference type="EMBL" id="QTTT01000001">
    <property type="protein sequence ID" value="REE95735.1"/>
    <property type="molecule type" value="Genomic_DNA"/>
</dbReference>
<sequence length="91" mass="9162">MSTGPIDGSGGGMSAPDRFPSCGGVLVRVSARPFPVARPVEAPAARAAGRTDDGIAGGPFVSSSTVKARPAGVRREPSEIAARAWESGTVR</sequence>
<feature type="region of interest" description="Disordered" evidence="1">
    <location>
        <begin position="1"/>
        <end position="21"/>
    </location>
</feature>
<protein>
    <submittedName>
        <fullName evidence="2">Uncharacterized protein</fullName>
    </submittedName>
</protein>
<proteinExistence type="predicted"/>
<comment type="caution">
    <text evidence="2">The sequence shown here is derived from an EMBL/GenBank/DDBJ whole genome shotgun (WGS) entry which is preliminary data.</text>
</comment>
<dbReference type="Proteomes" id="UP000256661">
    <property type="component" value="Unassembled WGS sequence"/>
</dbReference>